<dbReference type="AlphaFoldDB" id="A0A4Z1FGZ6"/>
<evidence type="ECO:0000313" key="2">
    <source>
        <dbReference type="Proteomes" id="UP000297910"/>
    </source>
</evidence>
<sequence>MLSPKTGSLSQLGIFHLLTQPQYQCSGRTCDAWSNGPLAQSRREIGLKDPSSKLAQFTIRSSTPVHFHILFRIEHIMSSIKTSINLRTWRNIRAKDT</sequence>
<dbReference type="EMBL" id="PQXI01000256">
    <property type="protein sequence ID" value="TGO20907.1"/>
    <property type="molecule type" value="Genomic_DNA"/>
</dbReference>
<proteinExistence type="predicted"/>
<evidence type="ECO:0000313" key="1">
    <source>
        <dbReference type="EMBL" id="TGO20907.1"/>
    </source>
</evidence>
<name>A0A4Z1FGZ6_9HELO</name>
<reference evidence="1 2" key="1">
    <citation type="submission" date="2017-12" db="EMBL/GenBank/DDBJ databases">
        <title>Comparative genomics of Botrytis spp.</title>
        <authorList>
            <person name="Valero-Jimenez C.A."/>
            <person name="Tapia P."/>
            <person name="Veloso J."/>
            <person name="Silva-Moreno E."/>
            <person name="Staats M."/>
            <person name="Valdes J.H."/>
            <person name="Van Kan J.A.L."/>
        </authorList>
    </citation>
    <scope>NUCLEOTIDE SEQUENCE [LARGE SCALE GENOMIC DNA]</scope>
    <source>
        <strain evidence="1 2">Bp0003</strain>
    </source>
</reference>
<gene>
    <name evidence="1" type="ORF">BPAE_0257g00120</name>
</gene>
<keyword evidence="2" id="KW-1185">Reference proteome</keyword>
<accession>A0A4Z1FGZ6</accession>
<comment type="caution">
    <text evidence="1">The sequence shown here is derived from an EMBL/GenBank/DDBJ whole genome shotgun (WGS) entry which is preliminary data.</text>
</comment>
<protein>
    <submittedName>
        <fullName evidence="1">Uncharacterized protein</fullName>
    </submittedName>
</protein>
<dbReference type="Proteomes" id="UP000297910">
    <property type="component" value="Unassembled WGS sequence"/>
</dbReference>
<organism evidence="1 2">
    <name type="scientific">Botrytis paeoniae</name>
    <dbReference type="NCBI Taxonomy" id="278948"/>
    <lineage>
        <taxon>Eukaryota</taxon>
        <taxon>Fungi</taxon>
        <taxon>Dikarya</taxon>
        <taxon>Ascomycota</taxon>
        <taxon>Pezizomycotina</taxon>
        <taxon>Leotiomycetes</taxon>
        <taxon>Helotiales</taxon>
        <taxon>Sclerotiniaceae</taxon>
        <taxon>Botrytis</taxon>
    </lineage>
</organism>